<evidence type="ECO:0000256" key="4">
    <source>
        <dbReference type="ARBA" id="ARBA00023186"/>
    </source>
</evidence>
<dbReference type="GO" id="GO:0032981">
    <property type="term" value="P:mitochondrial respiratory chain complex I assembly"/>
    <property type="evidence" value="ECO:0007669"/>
    <property type="project" value="TreeGrafter"/>
</dbReference>
<protein>
    <recommendedName>
        <fullName evidence="5">NADH:ubiquinone oxidoreductase intermediate-associated protein 30 domain-containing protein</fullName>
    </recommendedName>
</protein>
<dbReference type="Proteomes" id="UP000014760">
    <property type="component" value="Unassembled WGS sequence"/>
</dbReference>
<dbReference type="PANTHER" id="PTHR13194">
    <property type="entry name" value="COMPLEX I INTERMEDIATE-ASSOCIATED PROTEIN 30"/>
    <property type="match status" value="1"/>
</dbReference>
<dbReference type="GO" id="GO:0051082">
    <property type="term" value="F:unfolded protein binding"/>
    <property type="evidence" value="ECO:0007669"/>
    <property type="project" value="TreeGrafter"/>
</dbReference>
<feature type="domain" description="NADH:ubiquinone oxidoreductase intermediate-associated protein 30" evidence="5">
    <location>
        <begin position="101"/>
        <end position="274"/>
    </location>
</feature>
<dbReference type="InterPro" id="IPR039131">
    <property type="entry name" value="NDUFAF1"/>
</dbReference>
<dbReference type="Gene3D" id="2.60.120.430">
    <property type="entry name" value="Galactose-binding lectin"/>
    <property type="match status" value="1"/>
</dbReference>
<evidence type="ECO:0000256" key="1">
    <source>
        <dbReference type="ARBA" id="ARBA00004173"/>
    </source>
</evidence>
<proteinExistence type="inferred from homology"/>
<keyword evidence="4" id="KW-0143">Chaperone</keyword>
<reference evidence="8" key="1">
    <citation type="submission" date="2012-12" db="EMBL/GenBank/DDBJ databases">
        <authorList>
            <person name="Hellsten U."/>
            <person name="Grimwood J."/>
            <person name="Chapman J.A."/>
            <person name="Shapiro H."/>
            <person name="Aerts A."/>
            <person name="Otillar R.P."/>
            <person name="Terry A.Y."/>
            <person name="Boore J.L."/>
            <person name="Simakov O."/>
            <person name="Marletaz F."/>
            <person name="Cho S.-J."/>
            <person name="Edsinger-Gonzales E."/>
            <person name="Havlak P."/>
            <person name="Kuo D.-H."/>
            <person name="Larsson T."/>
            <person name="Lv J."/>
            <person name="Arendt D."/>
            <person name="Savage R."/>
            <person name="Osoegawa K."/>
            <person name="de Jong P."/>
            <person name="Lindberg D.R."/>
            <person name="Seaver E.C."/>
            <person name="Weisblat D.A."/>
            <person name="Putnam N.H."/>
            <person name="Grigoriev I.V."/>
            <person name="Rokhsar D.S."/>
        </authorList>
    </citation>
    <scope>NUCLEOTIDE SEQUENCE</scope>
    <source>
        <strain evidence="8">I ESC-2004</strain>
    </source>
</reference>
<dbReference type="GO" id="GO:0006120">
    <property type="term" value="P:mitochondrial electron transport, NADH to ubiquinone"/>
    <property type="evidence" value="ECO:0007669"/>
    <property type="project" value="TreeGrafter"/>
</dbReference>
<dbReference type="OrthoDB" id="42561at2759"/>
<comment type="similarity">
    <text evidence="2">Belongs to the CIA30 family.</text>
</comment>
<dbReference type="AlphaFoldDB" id="R7V496"/>
<evidence type="ECO:0000256" key="2">
    <source>
        <dbReference type="ARBA" id="ARBA00007884"/>
    </source>
</evidence>
<sequence>MNRVPSLSHHLVQMTSSRHAKKCAFLAPIQSCVTPRASIGIYEKDRRSGYKSNVKKTNKEIMKEGLGLMRGEFWKLKEEWKHNLNFDKFYPVQHGDYERLWKFDNKETIDNFTVTCDSNHHEGKSQAEFFVNEQKKGVFRGFLNTDVAKDGRVKRAGYANIKSQPNMKSFFRKHPYDWTDYTHLIFRCRGDGRPYQLILHMDRYFDVSWNDTYQYALFTRGGPYWQTAKIPFSKFFLASKGRIQDKQTPIDLDQILSLGITLGDRVKGPFQLEIDYIALLFDDHHSQQFAYEMYECNPSSLY</sequence>
<dbReference type="FunCoup" id="R7V496">
    <property type="interactions" value="183"/>
</dbReference>
<keyword evidence="3" id="KW-0496">Mitochondrion</keyword>
<dbReference type="InterPro" id="IPR008979">
    <property type="entry name" value="Galactose-bd-like_sf"/>
</dbReference>
<dbReference type="OMA" id="KRTGYAN"/>
<comment type="subcellular location">
    <subcellularLocation>
        <location evidence="1">Mitochondrion</location>
    </subcellularLocation>
</comment>
<dbReference type="Pfam" id="PF08547">
    <property type="entry name" value="CIA30"/>
    <property type="match status" value="1"/>
</dbReference>
<name>R7V496_CAPTE</name>
<accession>R7V496</accession>
<reference evidence="6 8" key="2">
    <citation type="journal article" date="2013" name="Nature">
        <title>Insights into bilaterian evolution from three spiralian genomes.</title>
        <authorList>
            <person name="Simakov O."/>
            <person name="Marletaz F."/>
            <person name="Cho S.J."/>
            <person name="Edsinger-Gonzales E."/>
            <person name="Havlak P."/>
            <person name="Hellsten U."/>
            <person name="Kuo D.H."/>
            <person name="Larsson T."/>
            <person name="Lv J."/>
            <person name="Arendt D."/>
            <person name="Savage R."/>
            <person name="Osoegawa K."/>
            <person name="de Jong P."/>
            <person name="Grimwood J."/>
            <person name="Chapman J.A."/>
            <person name="Shapiro H."/>
            <person name="Aerts A."/>
            <person name="Otillar R.P."/>
            <person name="Terry A.Y."/>
            <person name="Boore J.L."/>
            <person name="Grigoriev I.V."/>
            <person name="Lindberg D.R."/>
            <person name="Seaver E.C."/>
            <person name="Weisblat D.A."/>
            <person name="Putnam N.H."/>
            <person name="Rokhsar D.S."/>
        </authorList>
    </citation>
    <scope>NUCLEOTIDE SEQUENCE</scope>
    <source>
        <strain evidence="6 8">I ESC-2004</strain>
    </source>
</reference>
<evidence type="ECO:0000256" key="3">
    <source>
        <dbReference type="ARBA" id="ARBA00023128"/>
    </source>
</evidence>
<dbReference type="STRING" id="283909.R7V496"/>
<gene>
    <name evidence="6" type="ORF">CAPTEDRAFT_164396</name>
</gene>
<dbReference type="HOGENOM" id="CLU_059028_2_2_1"/>
<evidence type="ECO:0000313" key="8">
    <source>
        <dbReference type="Proteomes" id="UP000014760"/>
    </source>
</evidence>
<dbReference type="SUPFAM" id="SSF49785">
    <property type="entry name" value="Galactose-binding domain-like"/>
    <property type="match status" value="1"/>
</dbReference>
<organism evidence="6">
    <name type="scientific">Capitella teleta</name>
    <name type="common">Polychaete worm</name>
    <dbReference type="NCBI Taxonomy" id="283909"/>
    <lineage>
        <taxon>Eukaryota</taxon>
        <taxon>Metazoa</taxon>
        <taxon>Spiralia</taxon>
        <taxon>Lophotrochozoa</taxon>
        <taxon>Annelida</taxon>
        <taxon>Polychaeta</taxon>
        <taxon>Sedentaria</taxon>
        <taxon>Scolecida</taxon>
        <taxon>Capitellidae</taxon>
        <taxon>Capitella</taxon>
    </lineage>
</organism>
<keyword evidence="8" id="KW-1185">Reference proteome</keyword>
<dbReference type="EMBL" id="KB297336">
    <property type="protein sequence ID" value="ELU10625.1"/>
    <property type="molecule type" value="Genomic_DNA"/>
</dbReference>
<evidence type="ECO:0000259" key="5">
    <source>
        <dbReference type="Pfam" id="PF08547"/>
    </source>
</evidence>
<dbReference type="GO" id="GO:0005739">
    <property type="term" value="C:mitochondrion"/>
    <property type="evidence" value="ECO:0007669"/>
    <property type="project" value="UniProtKB-SubCell"/>
</dbReference>
<dbReference type="EnsemblMetazoa" id="CapteT164396">
    <property type="protein sequence ID" value="CapteP164396"/>
    <property type="gene ID" value="CapteG164396"/>
</dbReference>
<dbReference type="EMBL" id="AMQN01005993">
    <property type="status" value="NOT_ANNOTATED_CDS"/>
    <property type="molecule type" value="Genomic_DNA"/>
</dbReference>
<evidence type="ECO:0000313" key="7">
    <source>
        <dbReference type="EnsemblMetazoa" id="CapteP164396"/>
    </source>
</evidence>
<dbReference type="PANTHER" id="PTHR13194:SF18">
    <property type="entry name" value="COMPLEX I INTERMEDIATE-ASSOCIATED PROTEIN 30, MITOCHONDRIAL"/>
    <property type="match status" value="1"/>
</dbReference>
<reference evidence="7" key="3">
    <citation type="submission" date="2015-06" db="UniProtKB">
        <authorList>
            <consortium name="EnsemblMetazoa"/>
        </authorList>
    </citation>
    <scope>IDENTIFICATION</scope>
</reference>
<evidence type="ECO:0000313" key="6">
    <source>
        <dbReference type="EMBL" id="ELU10625.1"/>
    </source>
</evidence>
<dbReference type="InterPro" id="IPR013857">
    <property type="entry name" value="NADH-UbQ_OxRdtase-assoc_prot30"/>
</dbReference>